<protein>
    <submittedName>
        <fullName evidence="1">Uncharacterized protein</fullName>
    </submittedName>
</protein>
<dbReference type="Proteomes" id="UP000238649">
    <property type="component" value="Unassembled WGS sequence"/>
</dbReference>
<gene>
    <name evidence="1" type="ORF">CJ671_09990</name>
</gene>
<dbReference type="AlphaFoldDB" id="A0A2S9SLN8"/>
<dbReference type="EMBL" id="NXGH01000043">
    <property type="protein sequence ID" value="PRM87501.1"/>
    <property type="molecule type" value="Genomic_DNA"/>
</dbReference>
<feature type="non-terminal residue" evidence="1">
    <location>
        <position position="1"/>
    </location>
</feature>
<evidence type="ECO:0000313" key="1">
    <source>
        <dbReference type="EMBL" id="PRM87501.1"/>
    </source>
</evidence>
<accession>A0A2S9SLN8</accession>
<comment type="caution">
    <text evidence="1">The sequence shown here is derived from an EMBL/GenBank/DDBJ whole genome shotgun (WGS) entry which is preliminary data.</text>
</comment>
<sequence length="74" mass="9245">SYWLYLELKNSFTNKKIEYYSKNSVDLTKYISLEDEKIYISYDCYDNAWQYEKEQNEEFEYFESKEELIKSLNF</sequence>
<organism evidence="1 2">
    <name type="scientific">Aliarcobacter cryaerophilus</name>
    <dbReference type="NCBI Taxonomy" id="28198"/>
    <lineage>
        <taxon>Bacteria</taxon>
        <taxon>Pseudomonadati</taxon>
        <taxon>Campylobacterota</taxon>
        <taxon>Epsilonproteobacteria</taxon>
        <taxon>Campylobacterales</taxon>
        <taxon>Arcobacteraceae</taxon>
        <taxon>Aliarcobacter</taxon>
    </lineage>
</organism>
<reference evidence="1 2" key="1">
    <citation type="submission" date="2017-09" db="EMBL/GenBank/DDBJ databases">
        <title>Reassesment of A. cryaerophilus.</title>
        <authorList>
            <person name="Perez-Cataluna A."/>
            <person name="Collado L."/>
            <person name="Salgado O."/>
            <person name="Lefinanco V."/>
            <person name="Figueras M.J."/>
        </authorList>
    </citation>
    <scope>NUCLEOTIDE SEQUENCE [LARGE SCALE GENOMIC DNA]</scope>
    <source>
        <strain evidence="1 2">LMG 9871</strain>
    </source>
</reference>
<dbReference type="RefSeq" id="WP_165786439.1">
    <property type="nucleotide sequence ID" value="NZ_NXGH01000043.1"/>
</dbReference>
<proteinExistence type="predicted"/>
<evidence type="ECO:0000313" key="2">
    <source>
        <dbReference type="Proteomes" id="UP000238649"/>
    </source>
</evidence>
<name>A0A2S9SLN8_9BACT</name>